<evidence type="ECO:0000313" key="3">
    <source>
        <dbReference type="EMBL" id="KAK3365615.1"/>
    </source>
</evidence>
<proteinExistence type="predicted"/>
<organism evidence="3 4">
    <name type="scientific">Lasiosphaeria ovina</name>
    <dbReference type="NCBI Taxonomy" id="92902"/>
    <lineage>
        <taxon>Eukaryota</taxon>
        <taxon>Fungi</taxon>
        <taxon>Dikarya</taxon>
        <taxon>Ascomycota</taxon>
        <taxon>Pezizomycotina</taxon>
        <taxon>Sordariomycetes</taxon>
        <taxon>Sordariomycetidae</taxon>
        <taxon>Sordariales</taxon>
        <taxon>Lasiosphaeriaceae</taxon>
        <taxon>Lasiosphaeria</taxon>
    </lineage>
</organism>
<reference evidence="3" key="2">
    <citation type="submission" date="2023-06" db="EMBL/GenBank/DDBJ databases">
        <authorList>
            <consortium name="Lawrence Berkeley National Laboratory"/>
            <person name="Haridas S."/>
            <person name="Hensen N."/>
            <person name="Bonometti L."/>
            <person name="Westerberg I."/>
            <person name="Brannstrom I.O."/>
            <person name="Guillou S."/>
            <person name="Cros-Aarteil S."/>
            <person name="Calhoun S."/>
            <person name="Kuo A."/>
            <person name="Mondo S."/>
            <person name="Pangilinan J."/>
            <person name="Riley R."/>
            <person name="Labutti K."/>
            <person name="Andreopoulos B."/>
            <person name="Lipzen A."/>
            <person name="Chen C."/>
            <person name="Yanf M."/>
            <person name="Daum C."/>
            <person name="Ng V."/>
            <person name="Clum A."/>
            <person name="Steindorff A."/>
            <person name="Ohm R."/>
            <person name="Martin F."/>
            <person name="Silar P."/>
            <person name="Natvig D."/>
            <person name="Lalanne C."/>
            <person name="Gautier V."/>
            <person name="Ament-Velasquez S.L."/>
            <person name="Kruys A."/>
            <person name="Hutchinson M.I."/>
            <person name="Powell A.J."/>
            <person name="Barry K."/>
            <person name="Miller A.N."/>
            <person name="Grigoriev I.V."/>
            <person name="Debuchy R."/>
            <person name="Gladieux P."/>
            <person name="Thoren M.H."/>
            <person name="Johannesson H."/>
        </authorList>
    </citation>
    <scope>NUCLEOTIDE SEQUENCE</scope>
    <source>
        <strain evidence="3">CBS 958.72</strain>
    </source>
</reference>
<reference evidence="3" key="1">
    <citation type="journal article" date="2023" name="Mol. Phylogenet. Evol.">
        <title>Genome-scale phylogeny and comparative genomics of the fungal order Sordariales.</title>
        <authorList>
            <person name="Hensen N."/>
            <person name="Bonometti L."/>
            <person name="Westerberg I."/>
            <person name="Brannstrom I.O."/>
            <person name="Guillou S."/>
            <person name="Cros-Aarteil S."/>
            <person name="Calhoun S."/>
            <person name="Haridas S."/>
            <person name="Kuo A."/>
            <person name="Mondo S."/>
            <person name="Pangilinan J."/>
            <person name="Riley R."/>
            <person name="LaButti K."/>
            <person name="Andreopoulos B."/>
            <person name="Lipzen A."/>
            <person name="Chen C."/>
            <person name="Yan M."/>
            <person name="Daum C."/>
            <person name="Ng V."/>
            <person name="Clum A."/>
            <person name="Steindorff A."/>
            <person name="Ohm R.A."/>
            <person name="Martin F."/>
            <person name="Silar P."/>
            <person name="Natvig D.O."/>
            <person name="Lalanne C."/>
            <person name="Gautier V."/>
            <person name="Ament-Velasquez S.L."/>
            <person name="Kruys A."/>
            <person name="Hutchinson M.I."/>
            <person name="Powell A.J."/>
            <person name="Barry K."/>
            <person name="Miller A.N."/>
            <person name="Grigoriev I.V."/>
            <person name="Debuchy R."/>
            <person name="Gladieux P."/>
            <person name="Hiltunen Thoren M."/>
            <person name="Johannesson H."/>
        </authorList>
    </citation>
    <scope>NUCLEOTIDE SEQUENCE</scope>
    <source>
        <strain evidence="3">CBS 958.72</strain>
    </source>
</reference>
<keyword evidence="4" id="KW-1185">Reference proteome</keyword>
<feature type="domain" description="DUF8021" evidence="2">
    <location>
        <begin position="163"/>
        <end position="265"/>
    </location>
</feature>
<evidence type="ECO:0000259" key="2">
    <source>
        <dbReference type="Pfam" id="PF26061"/>
    </source>
</evidence>
<gene>
    <name evidence="3" type="ORF">B0T24DRAFT_723317</name>
</gene>
<dbReference type="InterPro" id="IPR058334">
    <property type="entry name" value="DUF8021"/>
</dbReference>
<dbReference type="AlphaFoldDB" id="A0AAE0JWZ4"/>
<protein>
    <recommendedName>
        <fullName evidence="2">DUF8021 domain-containing protein</fullName>
    </recommendedName>
</protein>
<sequence length="272" mass="28606">MLATLTAWVALGAGPALAAPAAAAAPAACSRATLQAHTETYLAAQAAGKPDGLVALAAPGLVYTEDGVARNIQTGVLATALRIDHNRSVLDTTLCATYSELIVTDAAHPRVIGTQLRFDAAGAQLLKAESLVTQPGDWGFNASGTLYFAAREDGKWAPIPAAEQDSRAVIQAAADAYLDLFNNPAVVVPWGTPCDRLEGSFYTGNGSATDSCDVGVPTGVDIHDRRYVIDETVGTVDVLNMFATRPDSHEFRVEKGKIRFVHTLTIMRNVTA</sequence>
<evidence type="ECO:0000313" key="4">
    <source>
        <dbReference type="Proteomes" id="UP001287356"/>
    </source>
</evidence>
<feature type="chain" id="PRO_5042225903" description="DUF8021 domain-containing protein" evidence="1">
    <location>
        <begin position="19"/>
        <end position="272"/>
    </location>
</feature>
<evidence type="ECO:0000256" key="1">
    <source>
        <dbReference type="SAM" id="SignalP"/>
    </source>
</evidence>
<keyword evidence="1" id="KW-0732">Signal</keyword>
<accession>A0AAE0JWZ4</accession>
<dbReference type="EMBL" id="JAULSN010000008">
    <property type="protein sequence ID" value="KAK3365615.1"/>
    <property type="molecule type" value="Genomic_DNA"/>
</dbReference>
<feature type="signal peptide" evidence="1">
    <location>
        <begin position="1"/>
        <end position="18"/>
    </location>
</feature>
<dbReference type="Pfam" id="PF26061">
    <property type="entry name" value="DUF8021"/>
    <property type="match status" value="1"/>
</dbReference>
<name>A0AAE0JWZ4_9PEZI</name>
<comment type="caution">
    <text evidence="3">The sequence shown here is derived from an EMBL/GenBank/DDBJ whole genome shotgun (WGS) entry which is preliminary data.</text>
</comment>
<dbReference type="Proteomes" id="UP001287356">
    <property type="component" value="Unassembled WGS sequence"/>
</dbReference>